<dbReference type="InterPro" id="IPR017438">
    <property type="entry name" value="ATP-NAD_kinase_N"/>
</dbReference>
<dbReference type="OrthoDB" id="3853857at2759"/>
<name>A0A0D6EI09_SPOSA</name>
<feature type="compositionally biased region" description="Low complexity" evidence="1">
    <location>
        <begin position="142"/>
        <end position="155"/>
    </location>
</feature>
<dbReference type="PANTHER" id="PTHR12358">
    <property type="entry name" value="SPHINGOSINE KINASE"/>
    <property type="match status" value="1"/>
</dbReference>
<gene>
    <name evidence="3" type="primary">SPOSA6832_01084</name>
</gene>
<dbReference type="SUPFAM" id="SSF111331">
    <property type="entry name" value="NAD kinase/diacylglycerol kinase-like"/>
    <property type="match status" value="1"/>
</dbReference>
<dbReference type="InterPro" id="IPR016064">
    <property type="entry name" value="NAD/diacylglycerol_kinase_sf"/>
</dbReference>
<protein>
    <submittedName>
        <fullName evidence="3">SPOSA6832_01084-mRNA-1:cds</fullName>
    </submittedName>
</protein>
<dbReference type="GO" id="GO:0046512">
    <property type="term" value="P:sphingosine biosynthetic process"/>
    <property type="evidence" value="ECO:0007669"/>
    <property type="project" value="TreeGrafter"/>
</dbReference>
<feature type="region of interest" description="Disordered" evidence="1">
    <location>
        <begin position="394"/>
        <end position="445"/>
    </location>
</feature>
<dbReference type="PROSITE" id="PS50146">
    <property type="entry name" value="DAGK"/>
    <property type="match status" value="1"/>
</dbReference>
<evidence type="ECO:0000259" key="2">
    <source>
        <dbReference type="PROSITE" id="PS50146"/>
    </source>
</evidence>
<feature type="region of interest" description="Disordered" evidence="1">
    <location>
        <begin position="131"/>
        <end position="161"/>
    </location>
</feature>
<accession>A0A0D6EI09</accession>
<sequence length="594" mass="63022">MGCCCSAPTRSRDDDYLLPTHRTSTSRRASLASPLELLIVRDGQPINLILTEHGLTVVKRNEGSLHSLKLGQPSATSTRLIPYLNLLAITSSHAIPVSSSSSTHVSLAALVSSSKADSNAKTQLWTLDGEVHEVGPHGGSQDSAASASETGTGSDSDAERRRCAVDEWCREAEERAYTGVKRHRKLHVIVNPAGGKGKAKSIWQEAIQPVFEAAGSEFDVSYTGPPGSATHAVALGASHSPAAYDALVAVSGDGIVHELLNGLASQDGGRTGRKALRETPIVHVPSGSGNALAVNLLGPEKVTDVRWAALAALKGQPIPIDLCSVTQSGGKRLFSFLTQAFGLMADLDLGTEHLRWMGDTRFTYGYVQGALSRRTYPLTLHVKVENSSKASIAKAHNASLSRPAPPPPSPSLLDGPEADEIPPLEYGTPDDPLPTEGGGARHMERMPKDGELDARWWTVDLQEGVFFLYGGKLPFIAKDVMLFPPANPSDGLIDLCLVGPMSPLEALTAMDGADTGRTFSNPSTLYLKASAYRLSFPAAPKGRKGYVSIDGESMPHQAFAVEVHRALGRVMALGGRVAGRRRIDGYELGADASV</sequence>
<dbReference type="PANTHER" id="PTHR12358:SF31">
    <property type="entry name" value="ACYLGLYCEROL KINASE, MITOCHONDRIAL"/>
    <property type="match status" value="1"/>
</dbReference>
<dbReference type="Proteomes" id="UP000243876">
    <property type="component" value="Unassembled WGS sequence"/>
</dbReference>
<dbReference type="InterPro" id="IPR001206">
    <property type="entry name" value="Diacylglycerol_kinase_cat_dom"/>
</dbReference>
<proteinExistence type="predicted"/>
<organism evidence="3 4">
    <name type="scientific">Sporidiobolus salmonicolor</name>
    <name type="common">Yeast-like fungus</name>
    <name type="synonym">Sporobolomyces salmonicolor</name>
    <dbReference type="NCBI Taxonomy" id="5005"/>
    <lineage>
        <taxon>Eukaryota</taxon>
        <taxon>Fungi</taxon>
        <taxon>Dikarya</taxon>
        <taxon>Basidiomycota</taxon>
        <taxon>Pucciniomycotina</taxon>
        <taxon>Microbotryomycetes</taxon>
        <taxon>Sporidiobolales</taxon>
        <taxon>Sporidiobolaceae</taxon>
        <taxon>Sporobolomyces</taxon>
    </lineage>
</organism>
<evidence type="ECO:0000256" key="1">
    <source>
        <dbReference type="SAM" id="MobiDB-lite"/>
    </source>
</evidence>
<reference evidence="4" key="1">
    <citation type="submission" date="2015-02" db="EMBL/GenBank/DDBJ databases">
        <authorList>
            <person name="Gon?alves P."/>
        </authorList>
    </citation>
    <scope>NUCLEOTIDE SEQUENCE [LARGE SCALE GENOMIC DNA]</scope>
</reference>
<dbReference type="EMBL" id="CENE01000003">
    <property type="protein sequence ID" value="CEQ39551.1"/>
    <property type="molecule type" value="Genomic_DNA"/>
</dbReference>
<feature type="domain" description="DAGKc" evidence="2">
    <location>
        <begin position="181"/>
        <end position="329"/>
    </location>
</feature>
<evidence type="ECO:0000313" key="4">
    <source>
        <dbReference type="Proteomes" id="UP000243876"/>
    </source>
</evidence>
<dbReference type="Gene3D" id="3.40.50.10330">
    <property type="entry name" value="Probable inorganic polyphosphate/atp-NAD kinase, domain 1"/>
    <property type="match status" value="1"/>
</dbReference>
<dbReference type="Pfam" id="PF00781">
    <property type="entry name" value="DAGK_cat"/>
    <property type="match status" value="1"/>
</dbReference>
<dbReference type="Gene3D" id="2.60.200.40">
    <property type="match status" value="1"/>
</dbReference>
<dbReference type="GO" id="GO:0005737">
    <property type="term" value="C:cytoplasm"/>
    <property type="evidence" value="ECO:0007669"/>
    <property type="project" value="TreeGrafter"/>
</dbReference>
<evidence type="ECO:0000313" key="3">
    <source>
        <dbReference type="EMBL" id="CEQ39551.1"/>
    </source>
</evidence>
<feature type="non-terminal residue" evidence="3">
    <location>
        <position position="1"/>
    </location>
</feature>
<dbReference type="SMART" id="SM00046">
    <property type="entry name" value="DAGKc"/>
    <property type="match status" value="1"/>
</dbReference>
<keyword evidence="4" id="KW-1185">Reference proteome</keyword>
<dbReference type="GO" id="GO:0016773">
    <property type="term" value="F:phosphotransferase activity, alcohol group as acceptor"/>
    <property type="evidence" value="ECO:0007669"/>
    <property type="project" value="UniProtKB-ARBA"/>
</dbReference>
<dbReference type="GO" id="GO:0016020">
    <property type="term" value="C:membrane"/>
    <property type="evidence" value="ECO:0007669"/>
    <property type="project" value="TreeGrafter"/>
</dbReference>
<dbReference type="GO" id="GO:0001727">
    <property type="term" value="F:lipid kinase activity"/>
    <property type="evidence" value="ECO:0007669"/>
    <property type="project" value="UniProtKB-ARBA"/>
</dbReference>
<dbReference type="AlphaFoldDB" id="A0A0D6EI09"/>
<dbReference type="InterPro" id="IPR050187">
    <property type="entry name" value="Lipid_Phosphate_FormReg"/>
</dbReference>